<proteinExistence type="predicted"/>
<feature type="compositionally biased region" description="Low complexity" evidence="1">
    <location>
        <begin position="825"/>
        <end position="834"/>
    </location>
</feature>
<feature type="domain" description="BRCT" evidence="2">
    <location>
        <begin position="862"/>
        <end position="929"/>
    </location>
</feature>
<dbReference type="SMART" id="SM00292">
    <property type="entry name" value="BRCT"/>
    <property type="match status" value="6"/>
</dbReference>
<sequence>MNQLFSGVKFYIPETLSQERSSQLTHAIESNGGERADTIQSATHIITNSHRFQGWQDAEDVTTVSDFWVDRTMILGQLLPCEFYSVEPGKIFSGVVGCGSGISAADLPSLQAGIEGLGGQWRHGLTKDVTHLFTTSPGSEKYAIAMKYQDTTHVKVLLPHWFDDAIRLGSGNLLTLPYEWPDPKVLQPLPSVEEAKIEKAARTSRKLSATKHMFYKTAIWNPDKGGPFPGPAEPEREVWDGRKILLSSSLGLEEDKRRVVEEAVEAAGGLILYISDNNDEEEENDRVPECDVLVTRWRSGKAFFAAVEKSKIIGTLNWLFYVHATGMLSSPMAQLVHYPVRKRPPLHNFARHQITVTNYTGEAREYLKRLIQIMGATFTPNMSGDNTVLIAANMGGEKTQKAIAWNIAVVNHVWLEDCFVDWRDITPAVPKYIDFPPNLDFAPMLGERGVRLNLENLANEEEEDLVARERAERPPVGTEASAREVEGILEDGNGDVIMDDQDAEEQGLAPSTSKSKSAAGEKRTVSASVSPAKHRSTDEDDITADEPPKSAKGKQRAQGEEMQPADITKPSAKRGKQPARSDEPVRKSTERKGKTSQVVAEEEEEQVEAAKKAKPLGKEKPTKGGSRVSFALETETDSAGPSNPRASKKTSASTTTSKRKAPFTESASNDDDADGNQSDSPPPKKRAKSIKDTSSATSTSVPAASSSSGKRKMTAGPGRDSAPRKPERVDSVRALADERVSTAKKSQPKSQPGGSSAKAKKKAARPEVDDDDEEMMPDVVNYELEGRAQRGRGSAGKKQDDVDSADEMPPPPRTTKSKTKKETPKNTPKTTPKKANTSGGSGGSRKSIGAIKIMTTTISLSDSVLKVLSKLGAKTTLQVSECTHLVAPSLVRTEKLLCALAAGAFILSDKWAVDSAAANKLLPEEDYILRDKVNEKKWNFRIADAMERAKTTGGKLFENMTFYVTPNVPVDTKLLKTVVTAQGGKLMTQAPTVRILNSAPNRYVISCLDDISIWRPLTKYHNIYTQEFLLTCALTQEIDWDNPTFRIADSES</sequence>
<accession>A0AAD6ZZQ6</accession>
<dbReference type="Pfam" id="PF16589">
    <property type="entry name" value="BRCT_2"/>
    <property type="match status" value="2"/>
</dbReference>
<dbReference type="SUPFAM" id="SSF52113">
    <property type="entry name" value="BRCT domain"/>
    <property type="match status" value="4"/>
</dbReference>
<dbReference type="PANTHER" id="PTHR47667:SF1">
    <property type="entry name" value="REGULATOR OF TY1 TRANSPOSITION PROTEIN 107"/>
    <property type="match status" value="1"/>
</dbReference>
<dbReference type="AlphaFoldDB" id="A0AAD6ZZQ6"/>
<evidence type="ECO:0000259" key="2">
    <source>
        <dbReference type="PROSITE" id="PS50172"/>
    </source>
</evidence>
<name>A0AAD6ZZQ6_9AGAR</name>
<protein>
    <recommendedName>
        <fullName evidence="2">BRCT domain-containing protein</fullName>
    </recommendedName>
</protein>
<feature type="domain" description="BRCT" evidence="2">
    <location>
        <begin position="87"/>
        <end position="167"/>
    </location>
</feature>
<feature type="compositionally biased region" description="Low complexity" evidence="1">
    <location>
        <begin position="693"/>
        <end position="708"/>
    </location>
</feature>
<organism evidence="3 4">
    <name type="scientific">Mycena albidolilacea</name>
    <dbReference type="NCBI Taxonomy" id="1033008"/>
    <lineage>
        <taxon>Eukaryota</taxon>
        <taxon>Fungi</taxon>
        <taxon>Dikarya</taxon>
        <taxon>Basidiomycota</taxon>
        <taxon>Agaricomycotina</taxon>
        <taxon>Agaricomycetes</taxon>
        <taxon>Agaricomycetidae</taxon>
        <taxon>Agaricales</taxon>
        <taxon>Marasmiineae</taxon>
        <taxon>Mycenaceae</taxon>
        <taxon>Mycena</taxon>
    </lineage>
</organism>
<feature type="region of interest" description="Disordered" evidence="1">
    <location>
        <begin position="503"/>
        <end position="847"/>
    </location>
</feature>
<comment type="caution">
    <text evidence="3">The sequence shown here is derived from an EMBL/GenBank/DDBJ whole genome shotgun (WGS) entry which is preliminary data.</text>
</comment>
<feature type="domain" description="BRCT" evidence="2">
    <location>
        <begin position="349"/>
        <end position="419"/>
    </location>
</feature>
<dbReference type="Pfam" id="PF12738">
    <property type="entry name" value="PTCB-BRCT"/>
    <property type="match status" value="2"/>
</dbReference>
<feature type="compositionally biased region" description="Polar residues" evidence="1">
    <location>
        <begin position="743"/>
        <end position="754"/>
    </location>
</feature>
<feature type="region of interest" description="Disordered" evidence="1">
    <location>
        <begin position="461"/>
        <end position="486"/>
    </location>
</feature>
<dbReference type="CDD" id="cd17743">
    <property type="entry name" value="BRCT_BRC1_like_rpt5"/>
    <property type="match status" value="1"/>
</dbReference>
<dbReference type="InterPro" id="IPR001357">
    <property type="entry name" value="BRCT_dom"/>
</dbReference>
<evidence type="ECO:0000313" key="4">
    <source>
        <dbReference type="Proteomes" id="UP001218218"/>
    </source>
</evidence>
<dbReference type="GO" id="GO:0006302">
    <property type="term" value="P:double-strand break repair"/>
    <property type="evidence" value="ECO:0007669"/>
    <property type="project" value="TreeGrafter"/>
</dbReference>
<dbReference type="PANTHER" id="PTHR47667">
    <property type="entry name" value="REGULATOR OF TY1 TRANSPOSITION PROTEIN 107"/>
    <property type="match status" value="1"/>
</dbReference>
<dbReference type="Pfam" id="PF16770">
    <property type="entry name" value="RTT107_BRCT_5"/>
    <property type="match status" value="1"/>
</dbReference>
<feature type="compositionally biased region" description="Basic and acidic residues" evidence="1">
    <location>
        <begin position="721"/>
        <end position="741"/>
    </location>
</feature>
<dbReference type="GO" id="GO:1990683">
    <property type="term" value="P:DNA double-strand break attachment to nuclear envelope"/>
    <property type="evidence" value="ECO:0007669"/>
    <property type="project" value="TreeGrafter"/>
</dbReference>
<dbReference type="InterPro" id="IPR036420">
    <property type="entry name" value="BRCT_dom_sf"/>
</dbReference>
<dbReference type="GO" id="GO:0005634">
    <property type="term" value="C:nucleus"/>
    <property type="evidence" value="ECO:0007669"/>
    <property type="project" value="TreeGrafter"/>
</dbReference>
<dbReference type="InterPro" id="IPR053036">
    <property type="entry name" value="CellCycle_DNARepair_Reg"/>
</dbReference>
<dbReference type="CDD" id="cd18432">
    <property type="entry name" value="BRCT_PAXIP1_rpt6_like"/>
    <property type="match status" value="1"/>
</dbReference>
<dbReference type="CDD" id="cd18436">
    <property type="entry name" value="BRCT_BRC1_like_rpt2"/>
    <property type="match status" value="1"/>
</dbReference>
<dbReference type="Proteomes" id="UP001218218">
    <property type="component" value="Unassembled WGS sequence"/>
</dbReference>
<feature type="compositionally biased region" description="Basic and acidic residues" evidence="1">
    <location>
        <begin position="608"/>
        <end position="622"/>
    </location>
</feature>
<dbReference type="GO" id="GO:0035361">
    <property type="term" value="C:Cul8-RING ubiquitin ligase complex"/>
    <property type="evidence" value="ECO:0007669"/>
    <property type="project" value="TreeGrafter"/>
</dbReference>
<feature type="domain" description="BRCT" evidence="2">
    <location>
        <begin position="1"/>
        <end position="86"/>
    </location>
</feature>
<keyword evidence="4" id="KW-1185">Reference proteome</keyword>
<dbReference type="PROSITE" id="PS50172">
    <property type="entry name" value="BRCT"/>
    <property type="match status" value="4"/>
</dbReference>
<dbReference type="EMBL" id="JARIHO010000020">
    <property type="protein sequence ID" value="KAJ7346710.1"/>
    <property type="molecule type" value="Genomic_DNA"/>
</dbReference>
<feature type="compositionally biased region" description="Basic and acidic residues" evidence="1">
    <location>
        <begin position="579"/>
        <end position="593"/>
    </location>
</feature>
<evidence type="ECO:0000256" key="1">
    <source>
        <dbReference type="SAM" id="MobiDB-lite"/>
    </source>
</evidence>
<dbReference type="Gene3D" id="3.40.50.10190">
    <property type="entry name" value="BRCT domain"/>
    <property type="match status" value="5"/>
</dbReference>
<gene>
    <name evidence="3" type="ORF">DFH08DRAFT_780266</name>
</gene>
<evidence type="ECO:0000313" key="3">
    <source>
        <dbReference type="EMBL" id="KAJ7346710.1"/>
    </source>
</evidence>
<reference evidence="3" key="1">
    <citation type="submission" date="2023-03" db="EMBL/GenBank/DDBJ databases">
        <title>Massive genome expansion in bonnet fungi (Mycena s.s.) driven by repeated elements and novel gene families across ecological guilds.</title>
        <authorList>
            <consortium name="Lawrence Berkeley National Laboratory"/>
            <person name="Harder C.B."/>
            <person name="Miyauchi S."/>
            <person name="Viragh M."/>
            <person name="Kuo A."/>
            <person name="Thoen E."/>
            <person name="Andreopoulos B."/>
            <person name="Lu D."/>
            <person name="Skrede I."/>
            <person name="Drula E."/>
            <person name="Henrissat B."/>
            <person name="Morin E."/>
            <person name="Kohler A."/>
            <person name="Barry K."/>
            <person name="LaButti K."/>
            <person name="Morin E."/>
            <person name="Salamov A."/>
            <person name="Lipzen A."/>
            <person name="Mereny Z."/>
            <person name="Hegedus B."/>
            <person name="Baldrian P."/>
            <person name="Stursova M."/>
            <person name="Weitz H."/>
            <person name="Taylor A."/>
            <person name="Grigoriev I.V."/>
            <person name="Nagy L.G."/>
            <person name="Martin F."/>
            <person name="Kauserud H."/>
        </authorList>
    </citation>
    <scope>NUCLEOTIDE SEQUENCE</scope>
    <source>
        <strain evidence="3">CBHHK002</strain>
    </source>
</reference>